<feature type="transmembrane region" description="Helical" evidence="8">
    <location>
        <begin position="231"/>
        <end position="251"/>
    </location>
</feature>
<reference evidence="9 10" key="1">
    <citation type="submission" date="2016-01" db="EMBL/GenBank/DDBJ databases">
        <authorList>
            <person name="Mitreva M."/>
            <person name="Pepin K.H."/>
            <person name="Mihindukulasuriya K.A."/>
            <person name="Fulton R."/>
            <person name="Fronick C."/>
            <person name="O'Laughlin M."/>
            <person name="Miner T."/>
            <person name="Herter B."/>
            <person name="Rosa B.A."/>
            <person name="Cordes M."/>
            <person name="Tomlinson C."/>
            <person name="Wollam A."/>
            <person name="Palsikar V.B."/>
            <person name="Mardis E.R."/>
            <person name="Wilson R.K."/>
        </authorList>
    </citation>
    <scope>NUCLEOTIDE SEQUENCE [LARGE SCALE GENOMIC DNA]</scope>
    <source>
        <strain evidence="9 10">KA00071</strain>
    </source>
</reference>
<comment type="subcellular location">
    <subcellularLocation>
        <location evidence="1 8">Cell membrane</location>
        <topology evidence="1 8">Multi-pass membrane protein</topology>
    </subcellularLocation>
</comment>
<dbReference type="PANTHER" id="PTHR30269">
    <property type="entry name" value="TRANSMEMBRANE PROTEIN YFCA"/>
    <property type="match status" value="1"/>
</dbReference>
<dbReference type="PANTHER" id="PTHR30269:SF23">
    <property type="entry name" value="MEMBRANE TRANSPORTER PROTEIN YDHB-RELATED"/>
    <property type="match status" value="1"/>
</dbReference>
<protein>
    <recommendedName>
        <fullName evidence="8">Probable membrane transporter protein</fullName>
    </recommendedName>
</protein>
<dbReference type="InterPro" id="IPR052017">
    <property type="entry name" value="TSUP"/>
</dbReference>
<feature type="transmembrane region" description="Helical" evidence="8">
    <location>
        <begin position="7"/>
        <end position="37"/>
    </location>
</feature>
<evidence type="ECO:0000256" key="1">
    <source>
        <dbReference type="ARBA" id="ARBA00004651"/>
    </source>
</evidence>
<keyword evidence="4 8" id="KW-1003">Cell membrane</keyword>
<accession>A0ABR5TMG4</accession>
<gene>
    <name evidence="9" type="ORF">HMPREF1871_00294</name>
</gene>
<evidence type="ECO:0000256" key="7">
    <source>
        <dbReference type="ARBA" id="ARBA00023136"/>
    </source>
</evidence>
<evidence type="ECO:0000256" key="8">
    <source>
        <dbReference type="RuleBase" id="RU363041"/>
    </source>
</evidence>
<keyword evidence="10" id="KW-1185">Reference proteome</keyword>
<sequence>METVFYLLIWSLLAGFIGSLIGLGGGIILTPILTIIFNVDIKYAIGSSIIAVIATSSGSAISYIKEGIANIKLGLFLEIFTTLGGIIGALLSGIFSSRILYLFFSIILLNSFYGMLKKSGLIRKKSLVIQDIVEDKYEEKYKFSTSYYDKAENRVIPYKVTNVKKGSIVMLAAGLASGLLGIGSGAFKVIALDDYMKLPLKVSTATSNFMMGVTACSSALIYFFTGMVNPLIAGPVAIGTLLGSRIGSIVMQNISSFYIRIIFLPVLFITIINMLLKGLGVLS</sequence>
<evidence type="ECO:0000313" key="9">
    <source>
        <dbReference type="EMBL" id="KXB58530.1"/>
    </source>
</evidence>
<dbReference type="RefSeq" id="WP_066129042.1">
    <property type="nucleotide sequence ID" value="NZ_KQ959861.1"/>
</dbReference>
<dbReference type="InterPro" id="IPR002781">
    <property type="entry name" value="TM_pro_TauE-like"/>
</dbReference>
<keyword evidence="3" id="KW-0813">Transport</keyword>
<dbReference type="Pfam" id="PF01925">
    <property type="entry name" value="TauE"/>
    <property type="match status" value="1"/>
</dbReference>
<comment type="caution">
    <text evidence="9">The sequence shown here is derived from an EMBL/GenBank/DDBJ whole genome shotgun (WGS) entry which is preliminary data.</text>
</comment>
<name>A0ABR5TMG4_9BACL</name>
<keyword evidence="5 8" id="KW-0812">Transmembrane</keyword>
<feature type="transmembrane region" description="Helical" evidence="8">
    <location>
        <begin position="257"/>
        <end position="276"/>
    </location>
</feature>
<evidence type="ECO:0000313" key="10">
    <source>
        <dbReference type="Proteomes" id="UP000070467"/>
    </source>
</evidence>
<dbReference type="EMBL" id="LSDB01000008">
    <property type="protein sequence ID" value="KXB58530.1"/>
    <property type="molecule type" value="Genomic_DNA"/>
</dbReference>
<keyword evidence="7 8" id="KW-0472">Membrane</keyword>
<feature type="transmembrane region" description="Helical" evidence="8">
    <location>
        <begin position="168"/>
        <end position="187"/>
    </location>
</feature>
<evidence type="ECO:0000256" key="3">
    <source>
        <dbReference type="ARBA" id="ARBA00022448"/>
    </source>
</evidence>
<feature type="transmembrane region" description="Helical" evidence="8">
    <location>
        <begin position="43"/>
        <end position="63"/>
    </location>
</feature>
<organism evidence="9 10">
    <name type="scientific">Gemelliphila asaccharolytica</name>
    <dbReference type="NCBI Taxonomy" id="502393"/>
    <lineage>
        <taxon>Bacteria</taxon>
        <taxon>Bacillati</taxon>
        <taxon>Bacillota</taxon>
        <taxon>Bacilli</taxon>
        <taxon>Bacillales</taxon>
        <taxon>Gemellaceae</taxon>
        <taxon>Gemelliphila</taxon>
    </lineage>
</organism>
<evidence type="ECO:0000256" key="4">
    <source>
        <dbReference type="ARBA" id="ARBA00022475"/>
    </source>
</evidence>
<evidence type="ECO:0000256" key="6">
    <source>
        <dbReference type="ARBA" id="ARBA00022989"/>
    </source>
</evidence>
<keyword evidence="6 8" id="KW-1133">Transmembrane helix</keyword>
<comment type="similarity">
    <text evidence="2 8">Belongs to the 4-toluene sulfonate uptake permease (TSUP) (TC 2.A.102) family.</text>
</comment>
<dbReference type="Proteomes" id="UP000070467">
    <property type="component" value="Unassembled WGS sequence"/>
</dbReference>
<feature type="transmembrane region" description="Helical" evidence="8">
    <location>
        <begin position="75"/>
        <end position="93"/>
    </location>
</feature>
<proteinExistence type="inferred from homology"/>
<evidence type="ECO:0000256" key="2">
    <source>
        <dbReference type="ARBA" id="ARBA00009142"/>
    </source>
</evidence>
<evidence type="ECO:0000256" key="5">
    <source>
        <dbReference type="ARBA" id="ARBA00022692"/>
    </source>
</evidence>
<feature type="transmembrane region" description="Helical" evidence="8">
    <location>
        <begin position="99"/>
        <end position="116"/>
    </location>
</feature>